<dbReference type="STRING" id="640081.Dsui_2587"/>
<dbReference type="OrthoDB" id="9766860at2"/>
<feature type="compositionally biased region" description="Low complexity" evidence="6">
    <location>
        <begin position="98"/>
        <end position="109"/>
    </location>
</feature>
<reference evidence="8 9" key="1">
    <citation type="journal article" date="2012" name="J. Bacteriol.">
        <title>Complete genome sequence of the anaerobic perchlorate-reducing bacterium Azospira suillum strain PS.</title>
        <authorList>
            <person name="Byrne-Bailey K.G."/>
            <person name="Coates J.D."/>
        </authorList>
    </citation>
    <scope>NUCLEOTIDE SEQUENCE [LARGE SCALE GENOMIC DNA]</scope>
    <source>
        <strain evidence="9">ATCC BAA-33 / DSM 13638 / PS</strain>
    </source>
</reference>
<dbReference type="Proteomes" id="UP000005633">
    <property type="component" value="Chromosome"/>
</dbReference>
<dbReference type="KEGG" id="dsu:Dsui_2587"/>
<proteinExistence type="inferred from homology"/>
<accession>G8QNP4</accession>
<evidence type="ECO:0000256" key="3">
    <source>
        <dbReference type="ARBA" id="ARBA00022692"/>
    </source>
</evidence>
<keyword evidence="3 7" id="KW-0812">Transmembrane</keyword>
<feature type="region of interest" description="Disordered" evidence="6">
    <location>
        <begin position="203"/>
        <end position="223"/>
    </location>
</feature>
<dbReference type="AlphaFoldDB" id="G8QNP4"/>
<dbReference type="Gene3D" id="2.40.128.260">
    <property type="entry name" value="Type IV secretion system, VirB10/TraB/TrbI"/>
    <property type="match status" value="1"/>
</dbReference>
<dbReference type="Pfam" id="PF03743">
    <property type="entry name" value="TrbI"/>
    <property type="match status" value="1"/>
</dbReference>
<dbReference type="InterPro" id="IPR005498">
    <property type="entry name" value="T4SS_VirB10/TraB/TrbI"/>
</dbReference>
<organism evidence="8 9">
    <name type="scientific">Azospira oryzae (strain ATCC BAA-33 / DSM 13638 / PS)</name>
    <name type="common">Dechlorosoma suillum</name>
    <dbReference type="NCBI Taxonomy" id="640081"/>
    <lineage>
        <taxon>Bacteria</taxon>
        <taxon>Pseudomonadati</taxon>
        <taxon>Pseudomonadota</taxon>
        <taxon>Betaproteobacteria</taxon>
        <taxon>Rhodocyclales</taxon>
        <taxon>Rhodocyclaceae</taxon>
        <taxon>Azospira</taxon>
    </lineage>
</organism>
<feature type="region of interest" description="Disordered" evidence="6">
    <location>
        <begin position="80"/>
        <end position="169"/>
    </location>
</feature>
<comment type="subcellular location">
    <subcellularLocation>
        <location evidence="1">Membrane</location>
        <topology evidence="1">Single-pass membrane protein</topology>
    </subcellularLocation>
</comment>
<evidence type="ECO:0000313" key="9">
    <source>
        <dbReference type="Proteomes" id="UP000005633"/>
    </source>
</evidence>
<evidence type="ECO:0000256" key="5">
    <source>
        <dbReference type="ARBA" id="ARBA00023136"/>
    </source>
</evidence>
<evidence type="ECO:0000256" key="2">
    <source>
        <dbReference type="ARBA" id="ARBA00010265"/>
    </source>
</evidence>
<dbReference type="eggNOG" id="COG2948">
    <property type="taxonomic scope" value="Bacteria"/>
</dbReference>
<dbReference type="CDD" id="cd16429">
    <property type="entry name" value="VirB10"/>
    <property type="match status" value="1"/>
</dbReference>
<feature type="transmembrane region" description="Helical" evidence="7">
    <location>
        <begin position="16"/>
        <end position="37"/>
    </location>
</feature>
<dbReference type="RefSeq" id="WP_014237619.1">
    <property type="nucleotide sequence ID" value="NC_016616.1"/>
</dbReference>
<evidence type="ECO:0000256" key="7">
    <source>
        <dbReference type="SAM" id="Phobius"/>
    </source>
</evidence>
<evidence type="ECO:0000313" key="8">
    <source>
        <dbReference type="EMBL" id="AEV26938.1"/>
    </source>
</evidence>
<sequence length="441" mass="47066">MAAPLPSRIPKANRQLIQYFLWGLGIACAIVLAWRFVSGDTIEHQQQVAQETKQRDAINQSAQGTPAAIAAIYDTQFNAPNNSVATPPAPAERTSPGATPANAPATEPNPRLRLPSDRPSTPGDEFEDTPTSPAHGRALTPQRIREQARASDLASYEDTNDGIQPHQTPVNSLMDQLKNIQQGAGGTQAQVADYLRNLQTSQAATGRPAAPTASGKSTDLDWLNGQGSIANADEEPLRPVMSAPGEYVLHEGTPIRIVLQTDISSDLPGDFIAMVTRDVYDSRGYGHKLISKGMMLRGKYNSEISAGQDRLLFAFHTMSFPSGARLRMKGMPGSDRGGAAGAEAEVDRHFWRTFGGSLAVGAVTMVAGRSSGNGSNVTINMGGSNTSNGTAVATQALSDVVRQMLQRNANIKDTLSLHKGEQLMIVTNREMDLPPSMTGVQ</sequence>
<dbReference type="EMBL" id="CP003153">
    <property type="protein sequence ID" value="AEV26938.1"/>
    <property type="molecule type" value="Genomic_DNA"/>
</dbReference>
<dbReference type="GO" id="GO:0016020">
    <property type="term" value="C:membrane"/>
    <property type="evidence" value="ECO:0007669"/>
    <property type="project" value="UniProtKB-SubCell"/>
</dbReference>
<evidence type="ECO:0000256" key="6">
    <source>
        <dbReference type="SAM" id="MobiDB-lite"/>
    </source>
</evidence>
<protein>
    <submittedName>
        <fullName evidence="8">Type IV secretory pathway, VirB10 component</fullName>
    </submittedName>
</protein>
<comment type="similarity">
    <text evidence="2">Belongs to the TrbI/VirB10 family.</text>
</comment>
<name>G8QNP4_AZOOP</name>
<keyword evidence="5 7" id="KW-0472">Membrane</keyword>
<dbReference type="HOGENOM" id="CLU_620616_0_0_4"/>
<evidence type="ECO:0000256" key="1">
    <source>
        <dbReference type="ARBA" id="ARBA00004167"/>
    </source>
</evidence>
<keyword evidence="4 7" id="KW-1133">Transmembrane helix</keyword>
<evidence type="ECO:0000256" key="4">
    <source>
        <dbReference type="ARBA" id="ARBA00022989"/>
    </source>
</evidence>
<dbReference type="InterPro" id="IPR042217">
    <property type="entry name" value="T4SS_VirB10/TrbI"/>
</dbReference>
<gene>
    <name evidence="8" type="ordered locus">Dsui_2587</name>
</gene>